<keyword evidence="6 11" id="KW-0946">Virion</keyword>
<gene>
    <name evidence="13" type="primary">N</name>
</gene>
<keyword evidence="5" id="KW-0167">Capsid protein</keyword>
<keyword evidence="9 11" id="KW-0687">Ribonucleoprotein</keyword>
<comment type="similarity">
    <text evidence="2 11">Belongs to the tospovirus nucleocapsid protein family.</text>
</comment>
<evidence type="ECO:0000256" key="8">
    <source>
        <dbReference type="ARBA" id="ARBA00023086"/>
    </source>
</evidence>
<evidence type="ECO:0000256" key="7">
    <source>
        <dbReference type="ARBA" id="ARBA00022884"/>
    </source>
</evidence>
<keyword evidence="4" id="KW-1139">Helical capsid protein</keyword>
<evidence type="ECO:0000256" key="11">
    <source>
        <dbReference type="PIRNR" id="PIRNR003948"/>
    </source>
</evidence>
<sequence>MSNVRSLTQQKIQELLAGGKADVEIDTDDQTQGFSFAAFYDENKAKADFTYNTGINILKCRKQVFAACKNGKYEFCGHKIVASGADVSATDWTFKRTEAFIRTRLISMAEHATDETTKKQMYIKAMELPLVAAYGLNVPVDFNSSAIRLMLCIGGPLPLLSSVPGLAPVCFPLAYFQNVKKEQLGIKNFSTYEQICKVAKVLSAASVEFTEKTQELFTSTVKLLGESNPGTAGAISLHKYNDQLKQMETAFKSKLNVDDFGQNSKQAPKKKSSNDLSF</sequence>
<evidence type="ECO:0000256" key="1">
    <source>
        <dbReference type="ARBA" id="ARBA00004328"/>
    </source>
</evidence>
<name>A0A0C4ZPE9_9VIRU</name>
<organism evidence="13">
    <name type="scientific">Tomato zonate spot virus</name>
    <dbReference type="NCBI Taxonomy" id="460926"/>
    <lineage>
        <taxon>Viruses</taxon>
        <taxon>Riboviria</taxon>
        <taxon>Orthornavirae</taxon>
        <taxon>Negarnaviricota</taxon>
        <taxon>Polyploviricotina</taxon>
        <taxon>Bunyaviricetes</taxon>
        <taxon>Elliovirales</taxon>
        <taxon>Tospoviridae</taxon>
        <taxon>Orthotospovirus</taxon>
        <taxon>Orthotospovirus tomatozonae</taxon>
    </lineage>
</organism>
<comment type="function">
    <text evidence="11">Encapsidates the RNA.</text>
</comment>
<keyword evidence="8 11" id="KW-0543">Viral nucleoprotein</keyword>
<evidence type="ECO:0000256" key="10">
    <source>
        <dbReference type="ARBA" id="ARBA00033344"/>
    </source>
</evidence>
<dbReference type="PIRSF" id="PIRSF003948">
    <property type="entry name" value="N_TospoV"/>
    <property type="match status" value="1"/>
</dbReference>
<keyword evidence="7 11" id="KW-0694">RNA-binding</keyword>
<evidence type="ECO:0000256" key="9">
    <source>
        <dbReference type="ARBA" id="ARBA00023274"/>
    </source>
</evidence>
<evidence type="ECO:0000256" key="6">
    <source>
        <dbReference type="ARBA" id="ARBA00022844"/>
    </source>
</evidence>
<dbReference type="Pfam" id="PF01533">
    <property type="entry name" value="Tospo_nucleocap"/>
    <property type="match status" value="1"/>
</dbReference>
<protein>
    <recommendedName>
        <fullName evidence="3 11">Nucleoprotein</fullName>
    </recommendedName>
    <alternativeName>
        <fullName evidence="10 11">Nucleocapsid protein</fullName>
    </alternativeName>
</protein>
<evidence type="ECO:0000256" key="12">
    <source>
        <dbReference type="SAM" id="MobiDB-lite"/>
    </source>
</evidence>
<dbReference type="InterPro" id="IPR002517">
    <property type="entry name" value="Tospo_nucleocap"/>
</dbReference>
<accession>A0A0C4ZPE9</accession>
<dbReference type="GO" id="GO:1990904">
    <property type="term" value="C:ribonucleoprotein complex"/>
    <property type="evidence" value="ECO:0007669"/>
    <property type="project" value="UniProtKB-KW"/>
</dbReference>
<dbReference type="EMBL" id="KM452916">
    <property type="protein sequence ID" value="AJI77143.1"/>
    <property type="molecule type" value="Genomic_RNA"/>
</dbReference>
<dbReference type="GO" id="GO:0003723">
    <property type="term" value="F:RNA binding"/>
    <property type="evidence" value="ECO:0007669"/>
    <property type="project" value="UniProtKB-KW"/>
</dbReference>
<evidence type="ECO:0000256" key="5">
    <source>
        <dbReference type="ARBA" id="ARBA00022561"/>
    </source>
</evidence>
<dbReference type="GO" id="GO:0019013">
    <property type="term" value="C:viral nucleocapsid"/>
    <property type="evidence" value="ECO:0007669"/>
    <property type="project" value="UniProtKB-KW"/>
</dbReference>
<evidence type="ECO:0000256" key="4">
    <source>
        <dbReference type="ARBA" id="ARBA00022497"/>
    </source>
</evidence>
<proteinExistence type="inferred from homology"/>
<comment type="subcellular location">
    <subcellularLocation>
        <location evidence="1 11">Virion</location>
    </subcellularLocation>
</comment>
<evidence type="ECO:0000313" key="13">
    <source>
        <dbReference type="EMBL" id="AJI77143.1"/>
    </source>
</evidence>
<reference evidence="13" key="1">
    <citation type="journal article" date="2015" name="Plant Dis.">
        <title>First Report of Tomato zonate spot virus in Iris tectorum in China.</title>
        <authorList>
            <person name="Liu Y."/>
            <person name="Huang C.J."/>
            <person name="Tao X.R."/>
            <person name="Yu H.Q."/>
        </authorList>
    </citation>
    <scope>NUCLEOTIDE SEQUENCE</scope>
    <source>
        <strain evidence="13">T420</strain>
    </source>
</reference>
<feature type="region of interest" description="Disordered" evidence="12">
    <location>
        <begin position="259"/>
        <end position="278"/>
    </location>
</feature>
<evidence type="ECO:0000256" key="2">
    <source>
        <dbReference type="ARBA" id="ARBA00008119"/>
    </source>
</evidence>
<dbReference type="GO" id="GO:0019029">
    <property type="term" value="C:helical viral capsid"/>
    <property type="evidence" value="ECO:0007669"/>
    <property type="project" value="UniProtKB-KW"/>
</dbReference>
<evidence type="ECO:0000256" key="3">
    <source>
        <dbReference type="ARBA" id="ARBA00014389"/>
    </source>
</evidence>